<sequence length="115" mass="12983">MTDDASQTDKKAAIRYKASTLHKDDIEIYKDDEEADGAKSCFPVRGQCKVNVPVISIFKPKNAALILLGTPLHGYGRTKQPNEEWFGPRHRLESDLEDINGSLEQVWINVKRLNS</sequence>
<gene>
    <name evidence="1" type="ORF">ARMGADRAFT_1037977</name>
</gene>
<dbReference type="InParanoid" id="A0A2H3D4W9"/>
<keyword evidence="2" id="KW-1185">Reference proteome</keyword>
<dbReference type="AlphaFoldDB" id="A0A2H3D4W9"/>
<proteinExistence type="predicted"/>
<protein>
    <submittedName>
        <fullName evidence="1">Uncharacterized protein</fullName>
    </submittedName>
</protein>
<name>A0A2H3D4W9_ARMGA</name>
<reference evidence="2" key="1">
    <citation type="journal article" date="2017" name="Nat. Ecol. Evol.">
        <title>Genome expansion and lineage-specific genetic innovations in the forest pathogenic fungi Armillaria.</title>
        <authorList>
            <person name="Sipos G."/>
            <person name="Prasanna A.N."/>
            <person name="Walter M.C."/>
            <person name="O'Connor E."/>
            <person name="Balint B."/>
            <person name="Krizsan K."/>
            <person name="Kiss B."/>
            <person name="Hess J."/>
            <person name="Varga T."/>
            <person name="Slot J."/>
            <person name="Riley R."/>
            <person name="Boka B."/>
            <person name="Rigling D."/>
            <person name="Barry K."/>
            <person name="Lee J."/>
            <person name="Mihaltcheva S."/>
            <person name="LaButti K."/>
            <person name="Lipzen A."/>
            <person name="Waldron R."/>
            <person name="Moloney N.M."/>
            <person name="Sperisen C."/>
            <person name="Kredics L."/>
            <person name="Vagvoelgyi C."/>
            <person name="Patrignani A."/>
            <person name="Fitzpatrick D."/>
            <person name="Nagy I."/>
            <person name="Doyle S."/>
            <person name="Anderson J.B."/>
            <person name="Grigoriev I.V."/>
            <person name="Gueldener U."/>
            <person name="Muensterkoetter M."/>
            <person name="Nagy L.G."/>
        </authorList>
    </citation>
    <scope>NUCLEOTIDE SEQUENCE [LARGE SCALE GENOMIC DNA]</scope>
    <source>
        <strain evidence="2">Ar21-2</strain>
    </source>
</reference>
<organism evidence="1 2">
    <name type="scientific">Armillaria gallica</name>
    <name type="common">Bulbous honey fungus</name>
    <name type="synonym">Armillaria bulbosa</name>
    <dbReference type="NCBI Taxonomy" id="47427"/>
    <lineage>
        <taxon>Eukaryota</taxon>
        <taxon>Fungi</taxon>
        <taxon>Dikarya</taxon>
        <taxon>Basidiomycota</taxon>
        <taxon>Agaricomycotina</taxon>
        <taxon>Agaricomycetes</taxon>
        <taxon>Agaricomycetidae</taxon>
        <taxon>Agaricales</taxon>
        <taxon>Marasmiineae</taxon>
        <taxon>Physalacriaceae</taxon>
        <taxon>Armillaria</taxon>
    </lineage>
</organism>
<evidence type="ECO:0000313" key="1">
    <source>
        <dbReference type="EMBL" id="PBK83373.1"/>
    </source>
</evidence>
<accession>A0A2H3D4W9</accession>
<dbReference type="EMBL" id="KZ293707">
    <property type="protein sequence ID" value="PBK83373.1"/>
    <property type="molecule type" value="Genomic_DNA"/>
</dbReference>
<evidence type="ECO:0000313" key="2">
    <source>
        <dbReference type="Proteomes" id="UP000217790"/>
    </source>
</evidence>
<dbReference type="Proteomes" id="UP000217790">
    <property type="component" value="Unassembled WGS sequence"/>
</dbReference>